<evidence type="ECO:0000256" key="2">
    <source>
        <dbReference type="SAM" id="SignalP"/>
    </source>
</evidence>
<evidence type="ECO:0000256" key="1">
    <source>
        <dbReference type="SAM" id="MobiDB-lite"/>
    </source>
</evidence>
<evidence type="ECO:0000313" key="4">
    <source>
        <dbReference type="Proteomes" id="UP000494109"/>
    </source>
</evidence>
<keyword evidence="3" id="KW-0449">Lipoprotein</keyword>
<feature type="region of interest" description="Disordered" evidence="1">
    <location>
        <begin position="30"/>
        <end position="51"/>
    </location>
</feature>
<accession>A0A6P2W201</accession>
<reference evidence="3 4" key="1">
    <citation type="submission" date="2019-09" db="EMBL/GenBank/DDBJ databases">
        <authorList>
            <person name="Depoorter E."/>
        </authorList>
    </citation>
    <scope>NUCLEOTIDE SEQUENCE [LARGE SCALE GENOMIC DNA]</scope>
    <source>
        <strain evidence="3">R-71033</strain>
    </source>
</reference>
<dbReference type="AlphaFoldDB" id="A0A6P2W201"/>
<dbReference type="RefSeq" id="WP_089487251.1">
    <property type="nucleotide sequence ID" value="NZ_CABVQS010000005.1"/>
</dbReference>
<organism evidence="3 4">
    <name type="scientific">Burkholderia contaminans</name>
    <dbReference type="NCBI Taxonomy" id="488447"/>
    <lineage>
        <taxon>Bacteria</taxon>
        <taxon>Pseudomonadati</taxon>
        <taxon>Pseudomonadota</taxon>
        <taxon>Betaproteobacteria</taxon>
        <taxon>Burkholderiales</taxon>
        <taxon>Burkholderiaceae</taxon>
        <taxon>Burkholderia</taxon>
        <taxon>Burkholderia cepacia complex</taxon>
    </lineage>
</organism>
<dbReference type="EMBL" id="CABVQS010000005">
    <property type="protein sequence ID" value="VWC97739.1"/>
    <property type="molecule type" value="Genomic_DNA"/>
</dbReference>
<sequence>MKPLTIATRRILATLVAGGALAATSTAFAQGYGAPPPRVEERAPAPGAGVSVEIGVHGDRYWDGHRYWERDEWRHRHPRDRDPWREHEHEHEHEGEHRE</sequence>
<evidence type="ECO:0000313" key="3">
    <source>
        <dbReference type="EMBL" id="VWC97739.1"/>
    </source>
</evidence>
<gene>
    <name evidence="3" type="ORF">BCO71033_01568</name>
</gene>
<dbReference type="Proteomes" id="UP000494109">
    <property type="component" value="Unassembled WGS sequence"/>
</dbReference>
<name>A0A6P2W201_9BURK</name>
<feature type="region of interest" description="Disordered" evidence="1">
    <location>
        <begin position="72"/>
        <end position="99"/>
    </location>
</feature>
<feature type="signal peptide" evidence="2">
    <location>
        <begin position="1"/>
        <end position="29"/>
    </location>
</feature>
<keyword evidence="2" id="KW-0732">Signal</keyword>
<protein>
    <submittedName>
        <fullName evidence="3">Lipoprotein</fullName>
    </submittedName>
</protein>
<proteinExistence type="predicted"/>
<feature type="chain" id="PRO_5026653112" evidence="2">
    <location>
        <begin position="30"/>
        <end position="99"/>
    </location>
</feature>